<dbReference type="SUPFAM" id="SSF53335">
    <property type="entry name" value="S-adenosyl-L-methionine-dependent methyltransferases"/>
    <property type="match status" value="1"/>
</dbReference>
<dbReference type="GO" id="GO:0032259">
    <property type="term" value="P:methylation"/>
    <property type="evidence" value="ECO:0007669"/>
    <property type="project" value="UniProtKB-KW"/>
</dbReference>
<dbReference type="Gene3D" id="3.40.50.150">
    <property type="entry name" value="Vaccinia Virus protein VP39"/>
    <property type="match status" value="1"/>
</dbReference>
<dbReference type="InterPro" id="IPR002941">
    <property type="entry name" value="DNA_methylase_N4/N6"/>
</dbReference>
<reference evidence="4 5" key="1">
    <citation type="submission" date="2017-12" db="EMBL/GenBank/DDBJ databases">
        <authorList>
            <person name="Levesque S."/>
        </authorList>
    </citation>
    <scope>NUCLEOTIDE SEQUENCE [LARGE SCALE GENOMIC DNA]</scope>
    <source>
        <strain evidence="4 5">SMQ-1420</strain>
    </source>
</reference>
<feature type="domain" description="DNA methylase N-4/N-6" evidence="3">
    <location>
        <begin position="134"/>
        <end position="213"/>
    </location>
</feature>
<evidence type="ECO:0000313" key="4">
    <source>
        <dbReference type="EMBL" id="AZT99108.1"/>
    </source>
</evidence>
<dbReference type="REBASE" id="292914">
    <property type="entry name" value="M.Bau1420ORF9040P"/>
</dbReference>
<dbReference type="InterPro" id="IPR029063">
    <property type="entry name" value="SAM-dependent_MTases_sf"/>
</dbReference>
<keyword evidence="2" id="KW-0808">Transferase</keyword>
<dbReference type="GO" id="GO:0008170">
    <property type="term" value="F:N-methyltransferase activity"/>
    <property type="evidence" value="ECO:0007669"/>
    <property type="project" value="InterPro"/>
</dbReference>
<proteinExistence type="predicted"/>
<sequence>MRRRDQRVNVWCSSSVRISSAFGRPVRGILHSTTSYTNLRRRTLGEGIDISSVPTPRGQSVLWPISKDGSDGRWSLSRPKFEEYVQRGYVKFGKKNGGGRTPYYLMSGQVEAIDSGDLVVTGRDEDGAVLLRAESALKQPMTIWNQTSHSTSGHGTSALRSILPDRSFPYPKSLYAVEDVLRFCVAKKPNAVVLDFFAGSGTTAHAVMRLNKQDGGRRQCILVTNNEVSAEEQVRLRSE</sequence>
<evidence type="ECO:0000259" key="3">
    <source>
        <dbReference type="Pfam" id="PF01555"/>
    </source>
</evidence>
<evidence type="ECO:0000256" key="2">
    <source>
        <dbReference type="ARBA" id="ARBA00022679"/>
    </source>
</evidence>
<reference evidence="4 5" key="2">
    <citation type="submission" date="2019-01" db="EMBL/GenBank/DDBJ databases">
        <title>Comparative genomic analysis of Brevibacterium aurantiacum sheds light on its evolution and its adaptation to smear-ripened cheeses.</title>
        <authorList>
            <person name="Moineau S."/>
        </authorList>
    </citation>
    <scope>NUCLEOTIDE SEQUENCE [LARGE SCALE GENOMIC DNA]</scope>
    <source>
        <strain evidence="4 5">SMQ-1420</strain>
    </source>
</reference>
<accession>A0A3Q9P0I2</accession>
<organism evidence="4 5">
    <name type="scientific">Brevibacterium aurantiacum</name>
    <dbReference type="NCBI Taxonomy" id="273384"/>
    <lineage>
        <taxon>Bacteria</taxon>
        <taxon>Bacillati</taxon>
        <taxon>Actinomycetota</taxon>
        <taxon>Actinomycetes</taxon>
        <taxon>Micrococcales</taxon>
        <taxon>Brevibacteriaceae</taxon>
        <taxon>Brevibacterium</taxon>
    </lineage>
</organism>
<gene>
    <name evidence="4" type="ORF">CXR27_09065</name>
</gene>
<dbReference type="EMBL" id="CP025334">
    <property type="protein sequence ID" value="AZT99108.1"/>
    <property type="molecule type" value="Genomic_DNA"/>
</dbReference>
<dbReference type="GO" id="GO:0003677">
    <property type="term" value="F:DNA binding"/>
    <property type="evidence" value="ECO:0007669"/>
    <property type="project" value="InterPro"/>
</dbReference>
<evidence type="ECO:0000256" key="1">
    <source>
        <dbReference type="ARBA" id="ARBA00022603"/>
    </source>
</evidence>
<protein>
    <recommendedName>
        <fullName evidence="3">DNA methylase N-4/N-6 domain-containing protein</fullName>
    </recommendedName>
</protein>
<dbReference type="Proteomes" id="UP000282731">
    <property type="component" value="Chromosome"/>
</dbReference>
<evidence type="ECO:0000313" key="5">
    <source>
        <dbReference type="Proteomes" id="UP000282731"/>
    </source>
</evidence>
<keyword evidence="1" id="KW-0489">Methyltransferase</keyword>
<dbReference type="Pfam" id="PF01555">
    <property type="entry name" value="N6_N4_Mtase"/>
    <property type="match status" value="1"/>
</dbReference>
<name>A0A3Q9P0I2_BREAU</name>
<dbReference type="AlphaFoldDB" id="A0A3Q9P0I2"/>